<accession>A0AAV0L8X7</accession>
<dbReference type="PANTHER" id="PTHR24343">
    <property type="entry name" value="SERINE/THREONINE KINASE"/>
    <property type="match status" value="1"/>
</dbReference>
<comment type="caution">
    <text evidence="10">The sequence shown here is derived from an EMBL/GenBank/DDBJ whole genome shotgun (WGS) entry which is preliminary data.</text>
</comment>
<dbReference type="Proteomes" id="UP001154282">
    <property type="component" value="Unassembled WGS sequence"/>
</dbReference>
<keyword evidence="2" id="KW-0723">Serine/threonine-protein kinase</keyword>
<evidence type="ECO:0000256" key="2">
    <source>
        <dbReference type="ARBA" id="ARBA00022527"/>
    </source>
</evidence>
<evidence type="ECO:0000313" key="10">
    <source>
        <dbReference type="EMBL" id="CAI0430716.1"/>
    </source>
</evidence>
<keyword evidence="5" id="KW-0418">Kinase</keyword>
<dbReference type="InterPro" id="IPR000719">
    <property type="entry name" value="Prot_kinase_dom"/>
</dbReference>
<evidence type="ECO:0000256" key="3">
    <source>
        <dbReference type="ARBA" id="ARBA00022679"/>
    </source>
</evidence>
<dbReference type="SUPFAM" id="SSF56112">
    <property type="entry name" value="Protein kinase-like (PK-like)"/>
    <property type="match status" value="1"/>
</dbReference>
<reference evidence="10" key="1">
    <citation type="submission" date="2022-08" db="EMBL/GenBank/DDBJ databases">
        <authorList>
            <person name="Gutierrez-Valencia J."/>
        </authorList>
    </citation>
    <scope>NUCLEOTIDE SEQUENCE</scope>
</reference>
<evidence type="ECO:0000256" key="5">
    <source>
        <dbReference type="ARBA" id="ARBA00022777"/>
    </source>
</evidence>
<keyword evidence="6" id="KW-0067">ATP-binding</keyword>
<evidence type="ECO:0000256" key="1">
    <source>
        <dbReference type="ARBA" id="ARBA00012513"/>
    </source>
</evidence>
<dbReference type="PANTHER" id="PTHR24343:SF376">
    <property type="entry name" value="SERINE_THREONINE-PROTEIN KINASE SRK2A-RELATED"/>
    <property type="match status" value="1"/>
</dbReference>
<dbReference type="InterPro" id="IPR011009">
    <property type="entry name" value="Kinase-like_dom_sf"/>
</dbReference>
<organism evidence="10 11">
    <name type="scientific">Linum tenue</name>
    <dbReference type="NCBI Taxonomy" id="586396"/>
    <lineage>
        <taxon>Eukaryota</taxon>
        <taxon>Viridiplantae</taxon>
        <taxon>Streptophyta</taxon>
        <taxon>Embryophyta</taxon>
        <taxon>Tracheophyta</taxon>
        <taxon>Spermatophyta</taxon>
        <taxon>Magnoliopsida</taxon>
        <taxon>eudicotyledons</taxon>
        <taxon>Gunneridae</taxon>
        <taxon>Pentapetalae</taxon>
        <taxon>rosids</taxon>
        <taxon>fabids</taxon>
        <taxon>Malpighiales</taxon>
        <taxon>Linaceae</taxon>
        <taxon>Linum</taxon>
    </lineage>
</organism>
<comment type="catalytic activity">
    <reaction evidence="8">
        <text>L-seryl-[protein] + ATP = O-phospho-L-seryl-[protein] + ADP + H(+)</text>
        <dbReference type="Rhea" id="RHEA:17989"/>
        <dbReference type="Rhea" id="RHEA-COMP:9863"/>
        <dbReference type="Rhea" id="RHEA-COMP:11604"/>
        <dbReference type="ChEBI" id="CHEBI:15378"/>
        <dbReference type="ChEBI" id="CHEBI:29999"/>
        <dbReference type="ChEBI" id="CHEBI:30616"/>
        <dbReference type="ChEBI" id="CHEBI:83421"/>
        <dbReference type="ChEBI" id="CHEBI:456216"/>
        <dbReference type="EC" id="2.7.11.1"/>
    </reaction>
</comment>
<evidence type="ECO:0000256" key="7">
    <source>
        <dbReference type="ARBA" id="ARBA00047899"/>
    </source>
</evidence>
<sequence>GQVIYDNEDAVVKLKLSYELLIRYAGGEEDVVFIKQDQKNHLGATNGEATYLYEHFNKEKDKDAMLYYEVEVDSCEQIANIFWADREMRRSALDFHRRHSVDVLREIEHIRHSIAELGVDFGDISSKGGTDFRYLIDENVAREIINHRSLRHHNIIRFKEAISLQVVLTPSHLAIVMEYAAGGELFERIWSAGRFSEDEARYFFQQLIFGVDFCYFMTDKASMLDEVIEHLKQVQMQVQIWLMTGN</sequence>
<dbReference type="EC" id="2.7.11.1" evidence="1"/>
<keyword evidence="11" id="KW-1185">Reference proteome</keyword>
<comment type="catalytic activity">
    <reaction evidence="7">
        <text>L-threonyl-[protein] + ATP = O-phospho-L-threonyl-[protein] + ADP + H(+)</text>
        <dbReference type="Rhea" id="RHEA:46608"/>
        <dbReference type="Rhea" id="RHEA-COMP:11060"/>
        <dbReference type="Rhea" id="RHEA-COMP:11605"/>
        <dbReference type="ChEBI" id="CHEBI:15378"/>
        <dbReference type="ChEBI" id="CHEBI:30013"/>
        <dbReference type="ChEBI" id="CHEBI:30616"/>
        <dbReference type="ChEBI" id="CHEBI:61977"/>
        <dbReference type="ChEBI" id="CHEBI:456216"/>
        <dbReference type="EC" id="2.7.11.1"/>
    </reaction>
</comment>
<gene>
    <name evidence="10" type="ORF">LITE_LOCUS22731</name>
</gene>
<evidence type="ECO:0000256" key="4">
    <source>
        <dbReference type="ARBA" id="ARBA00022741"/>
    </source>
</evidence>
<dbReference type="Pfam" id="PF00069">
    <property type="entry name" value="Pkinase"/>
    <property type="match status" value="1"/>
</dbReference>
<evidence type="ECO:0000259" key="9">
    <source>
        <dbReference type="PROSITE" id="PS50011"/>
    </source>
</evidence>
<feature type="domain" description="Protein kinase" evidence="9">
    <location>
        <begin position="18"/>
        <end position="246"/>
    </location>
</feature>
<dbReference type="GO" id="GO:0006970">
    <property type="term" value="P:response to osmotic stress"/>
    <property type="evidence" value="ECO:0007669"/>
    <property type="project" value="UniProtKB-ARBA"/>
</dbReference>
<evidence type="ECO:0000256" key="8">
    <source>
        <dbReference type="ARBA" id="ARBA00048679"/>
    </source>
</evidence>
<name>A0AAV0L8X7_9ROSI</name>
<dbReference type="Gene3D" id="1.10.510.10">
    <property type="entry name" value="Transferase(Phosphotransferase) domain 1"/>
    <property type="match status" value="1"/>
</dbReference>
<dbReference type="PROSITE" id="PS50011">
    <property type="entry name" value="PROTEIN_KINASE_DOM"/>
    <property type="match status" value="1"/>
</dbReference>
<evidence type="ECO:0000313" key="11">
    <source>
        <dbReference type="Proteomes" id="UP001154282"/>
    </source>
</evidence>
<feature type="non-terminal residue" evidence="10">
    <location>
        <position position="1"/>
    </location>
</feature>
<dbReference type="GO" id="GO:0005524">
    <property type="term" value="F:ATP binding"/>
    <property type="evidence" value="ECO:0007669"/>
    <property type="project" value="UniProtKB-KW"/>
</dbReference>
<evidence type="ECO:0000256" key="6">
    <source>
        <dbReference type="ARBA" id="ARBA00022840"/>
    </source>
</evidence>
<protein>
    <recommendedName>
        <fullName evidence="1">non-specific serine/threonine protein kinase</fullName>
        <ecNumber evidence="1">2.7.11.1</ecNumber>
    </recommendedName>
</protein>
<dbReference type="GO" id="GO:0004674">
    <property type="term" value="F:protein serine/threonine kinase activity"/>
    <property type="evidence" value="ECO:0007669"/>
    <property type="project" value="UniProtKB-KW"/>
</dbReference>
<keyword evidence="4" id="KW-0547">Nucleotide-binding</keyword>
<dbReference type="AlphaFoldDB" id="A0AAV0L8X7"/>
<proteinExistence type="predicted"/>
<keyword evidence="3" id="KW-0808">Transferase</keyword>
<dbReference type="EMBL" id="CAMGYJ010000006">
    <property type="protein sequence ID" value="CAI0430716.1"/>
    <property type="molecule type" value="Genomic_DNA"/>
</dbReference>